<proteinExistence type="predicted"/>
<sequence length="223" mass="26303">MSQFEDKFTKWHQDNISNEKNHRRREILQKGLGHGTIEFLRSVWFPAVGNFDHLYPEWEVRDFNNGYRYLDLAYMPGEAKGGIEIQGYGPHARDLDVRRFKDLCWRHSLLALDGWTFLPIAYLSIRDEPKRCQQLILSFIGKFISTDVPSQLSWLEAEAVRFARRMLRPVTPIEFANHLRISDRHTRRILYKLVDLQILAIAGGKQRARSYKLVFSPQKLPQY</sequence>
<dbReference type="EMBL" id="CP065425">
    <property type="protein sequence ID" value="QQZ10532.1"/>
    <property type="molecule type" value="Genomic_DNA"/>
</dbReference>
<evidence type="ECO:0000313" key="1">
    <source>
        <dbReference type="EMBL" id="QQZ10532.1"/>
    </source>
</evidence>
<name>A0ABX7E4Y7_9BACI</name>
<dbReference type="RefSeq" id="WP_202779544.1">
    <property type="nucleotide sequence ID" value="NZ_CP065425.1"/>
</dbReference>
<reference evidence="1 2" key="1">
    <citation type="submission" date="2020-11" db="EMBL/GenBank/DDBJ databases">
        <title>Taxonomic evaluation of the Bacillus sporothermodurans group of bacteria based on whole genome sequences.</title>
        <authorList>
            <person name="Fiedler G."/>
            <person name="Herbstmann A.-D."/>
            <person name="Doll E."/>
            <person name="Wenning M."/>
            <person name="Brinks E."/>
            <person name="Kabisch J."/>
            <person name="Breitenwieser F."/>
            <person name="Lappann M."/>
            <person name="Boehnlein C."/>
            <person name="Franz C."/>
        </authorList>
    </citation>
    <scope>NUCLEOTIDE SEQUENCE [LARGE SCALE GENOMIC DNA]</scope>
    <source>
        <strain evidence="1 2">JCM 19841</strain>
    </source>
</reference>
<protein>
    <submittedName>
        <fullName evidence="1">Transcriptional regulator</fullName>
    </submittedName>
</protein>
<organism evidence="1 2">
    <name type="scientific">Heyndrickxia vini</name>
    <dbReference type="NCBI Taxonomy" id="1476025"/>
    <lineage>
        <taxon>Bacteria</taxon>
        <taxon>Bacillati</taxon>
        <taxon>Bacillota</taxon>
        <taxon>Bacilli</taxon>
        <taxon>Bacillales</taxon>
        <taxon>Bacillaceae</taxon>
        <taxon>Heyndrickxia</taxon>
    </lineage>
</organism>
<evidence type="ECO:0000313" key="2">
    <source>
        <dbReference type="Proteomes" id="UP000595691"/>
    </source>
</evidence>
<keyword evidence="2" id="KW-1185">Reference proteome</keyword>
<accession>A0ABX7E4Y7</accession>
<dbReference type="Proteomes" id="UP000595691">
    <property type="component" value="Chromosome"/>
</dbReference>
<gene>
    <name evidence="1" type="ORF">I5776_06280</name>
</gene>